<evidence type="ECO:0000256" key="2">
    <source>
        <dbReference type="ARBA" id="ARBA00012980"/>
    </source>
</evidence>
<evidence type="ECO:0000256" key="3">
    <source>
        <dbReference type="ARBA" id="ARBA00022679"/>
    </source>
</evidence>
<comment type="catalytic activity">
    <reaction evidence="8">
        <text>dTMP + ATP = dTDP + ADP</text>
        <dbReference type="Rhea" id="RHEA:13517"/>
        <dbReference type="ChEBI" id="CHEBI:30616"/>
        <dbReference type="ChEBI" id="CHEBI:58369"/>
        <dbReference type="ChEBI" id="CHEBI:63528"/>
        <dbReference type="ChEBI" id="CHEBI:456216"/>
        <dbReference type="EC" id="2.7.4.9"/>
    </reaction>
</comment>
<dbReference type="PANTHER" id="PTHR10344">
    <property type="entry name" value="THYMIDYLATE KINASE"/>
    <property type="match status" value="1"/>
</dbReference>
<dbReference type="GO" id="GO:0004550">
    <property type="term" value="F:nucleoside diphosphate kinase activity"/>
    <property type="evidence" value="ECO:0007669"/>
    <property type="project" value="TreeGrafter"/>
</dbReference>
<dbReference type="SUPFAM" id="SSF52540">
    <property type="entry name" value="P-loop containing nucleoside triphosphate hydrolases"/>
    <property type="match status" value="2"/>
</dbReference>
<dbReference type="InterPro" id="IPR027417">
    <property type="entry name" value="P-loop_NTPase"/>
</dbReference>
<dbReference type="GO" id="GO:0006235">
    <property type="term" value="P:dTTP biosynthetic process"/>
    <property type="evidence" value="ECO:0007669"/>
    <property type="project" value="TreeGrafter"/>
</dbReference>
<dbReference type="GO" id="GO:0005739">
    <property type="term" value="C:mitochondrion"/>
    <property type="evidence" value="ECO:0007669"/>
    <property type="project" value="TreeGrafter"/>
</dbReference>
<dbReference type="Gene3D" id="3.40.50.300">
    <property type="entry name" value="P-loop containing nucleotide triphosphate hydrolases"/>
    <property type="match status" value="2"/>
</dbReference>
<keyword evidence="6" id="KW-0418">Kinase</keyword>
<keyword evidence="4" id="KW-0545">Nucleotide biosynthesis</keyword>
<dbReference type="InterPro" id="IPR039430">
    <property type="entry name" value="Thymidylate_kin-like_dom"/>
</dbReference>
<dbReference type="EMBL" id="BLLK01000025">
    <property type="protein sequence ID" value="GFH48022.1"/>
    <property type="molecule type" value="Genomic_DNA"/>
</dbReference>
<dbReference type="GO" id="GO:0006233">
    <property type="term" value="P:dTDP biosynthetic process"/>
    <property type="evidence" value="ECO:0007669"/>
    <property type="project" value="InterPro"/>
</dbReference>
<comment type="caution">
    <text evidence="10">The sequence shown here is derived from an EMBL/GenBank/DDBJ whole genome shotgun (WGS) entry which is preliminary data.</text>
</comment>
<evidence type="ECO:0000313" key="11">
    <source>
        <dbReference type="Proteomes" id="UP001054902"/>
    </source>
</evidence>
<evidence type="ECO:0000313" key="10">
    <source>
        <dbReference type="EMBL" id="GFH48022.1"/>
    </source>
</evidence>
<feature type="domain" description="Thymidylate kinase-like" evidence="9">
    <location>
        <begin position="89"/>
        <end position="226"/>
    </location>
</feature>
<evidence type="ECO:0000256" key="6">
    <source>
        <dbReference type="ARBA" id="ARBA00022777"/>
    </source>
</evidence>
<evidence type="ECO:0000256" key="7">
    <source>
        <dbReference type="ARBA" id="ARBA00022840"/>
    </source>
</evidence>
<dbReference type="AlphaFoldDB" id="A0AAD3CL30"/>
<sequence length="755" mass="85386">MTQEMNISYDDSMYTNATTHLIVPGLFDNFQTAATLIRMARQDLPWKALLGDEGEAIVSDFYSLLQKVEESRTSRDVSSVVSKKFIIEIEGVDGSGKTSLVQNLAKSLYGAAVKTPSSSLSAIRPLWDHRGGILARAFYFITNYILEYEIRSGIISEDIIVIDRWYASTLAYTVAYRPDLDTEVNLSQLPSEVFQWPSDLHLKPNVMLLLDIDPQVRQDRIENRKKEGGGASRFNPWDDRLATVPNLATNIMDAFKSVKGPIRTHVLNANGTKVQVQKDAMDIIQKYYQQDLKPQEFFEHDPLNWLRNDAMKLGLCDEDGRRCHHALWNLQVSFSTGTATPPVLKTVGLNHVDSNCIYYWSSSSLLDDENCNNGVSSSILWCAGDYPLEFQWRSEGFLTRVTKDECLLYRLKPPNSLRKHISACEQSVGAAENELFLGRSTRNDSYDNIVNKSAEMNESESCTNTLWRFYPSRIEVLRGGPSTRISTYPQRWEWIYKSGQWQMRSILPFTPTTALTSNCGEGVMNTWNLSSMTVAIMGSHAAGKSTIGKRLSALLGWEFHQELGMILRNESELVANGHMHGNGSEASNKDEWDSLIYQKECERDVAASSSKTCRVVETWHGGNASWCHLRRNYMKVKDFETAFLPKYVGAISKHAELSSVVLVFLKISSSDVILHRRKQDATAVKRLPLDDEVNGVSDLFELNDTYICESIAKFTKVPLLIVDNTENGEEAIHNTLKSILVFVKNHSHDRVRYSR</sequence>
<accession>A0AAD3CL30</accession>
<gene>
    <name evidence="10" type="ORF">CTEN210_04498</name>
</gene>
<keyword evidence="7" id="KW-0067">ATP-binding</keyword>
<keyword evidence="3" id="KW-0808">Transferase</keyword>
<name>A0AAD3CL30_9STRA</name>
<organism evidence="10 11">
    <name type="scientific">Chaetoceros tenuissimus</name>
    <dbReference type="NCBI Taxonomy" id="426638"/>
    <lineage>
        <taxon>Eukaryota</taxon>
        <taxon>Sar</taxon>
        <taxon>Stramenopiles</taxon>
        <taxon>Ochrophyta</taxon>
        <taxon>Bacillariophyta</taxon>
        <taxon>Coscinodiscophyceae</taxon>
        <taxon>Chaetocerotophycidae</taxon>
        <taxon>Chaetocerotales</taxon>
        <taxon>Chaetocerotaceae</taxon>
        <taxon>Chaetoceros</taxon>
    </lineage>
</organism>
<comment type="similarity">
    <text evidence="1">Belongs to the thymidylate kinase family.</text>
</comment>
<evidence type="ECO:0000256" key="4">
    <source>
        <dbReference type="ARBA" id="ARBA00022727"/>
    </source>
</evidence>
<dbReference type="EC" id="2.7.4.9" evidence="2"/>
<keyword evidence="5" id="KW-0547">Nucleotide-binding</keyword>
<dbReference type="Proteomes" id="UP001054902">
    <property type="component" value="Unassembled WGS sequence"/>
</dbReference>
<evidence type="ECO:0000256" key="1">
    <source>
        <dbReference type="ARBA" id="ARBA00009776"/>
    </source>
</evidence>
<dbReference type="CDD" id="cd01672">
    <property type="entry name" value="TMPK"/>
    <property type="match status" value="1"/>
</dbReference>
<dbReference type="HAMAP" id="MF_00165">
    <property type="entry name" value="Thymidylate_kinase"/>
    <property type="match status" value="1"/>
</dbReference>
<reference evidence="10 11" key="1">
    <citation type="journal article" date="2021" name="Sci. Rep.">
        <title>The genome of the diatom Chaetoceros tenuissimus carries an ancient integrated fragment of an extant virus.</title>
        <authorList>
            <person name="Hongo Y."/>
            <person name="Kimura K."/>
            <person name="Takaki Y."/>
            <person name="Yoshida Y."/>
            <person name="Baba S."/>
            <person name="Kobayashi G."/>
            <person name="Nagasaki K."/>
            <person name="Hano T."/>
            <person name="Tomaru Y."/>
        </authorList>
    </citation>
    <scope>NUCLEOTIDE SEQUENCE [LARGE SCALE GENOMIC DNA]</scope>
    <source>
        <strain evidence="10 11">NIES-3715</strain>
    </source>
</reference>
<dbReference type="GO" id="GO:0006227">
    <property type="term" value="P:dUDP biosynthetic process"/>
    <property type="evidence" value="ECO:0007669"/>
    <property type="project" value="TreeGrafter"/>
</dbReference>
<keyword evidence="11" id="KW-1185">Reference proteome</keyword>
<evidence type="ECO:0000256" key="8">
    <source>
        <dbReference type="ARBA" id="ARBA00048743"/>
    </source>
</evidence>
<protein>
    <recommendedName>
        <fullName evidence="2">dTMP kinase</fullName>
        <ecNumber evidence="2">2.7.4.9</ecNumber>
    </recommendedName>
</protein>
<evidence type="ECO:0000259" key="9">
    <source>
        <dbReference type="Pfam" id="PF02223"/>
    </source>
</evidence>
<dbReference type="GO" id="GO:0005524">
    <property type="term" value="F:ATP binding"/>
    <property type="evidence" value="ECO:0007669"/>
    <property type="project" value="UniProtKB-KW"/>
</dbReference>
<dbReference type="Pfam" id="PF02223">
    <property type="entry name" value="Thymidylate_kin"/>
    <property type="match status" value="1"/>
</dbReference>
<dbReference type="GO" id="GO:0004798">
    <property type="term" value="F:dTMP kinase activity"/>
    <property type="evidence" value="ECO:0007669"/>
    <property type="project" value="UniProtKB-EC"/>
</dbReference>
<dbReference type="InterPro" id="IPR018094">
    <property type="entry name" value="Thymidylate_kinase"/>
</dbReference>
<dbReference type="PANTHER" id="PTHR10344:SF4">
    <property type="entry name" value="UMP-CMP KINASE 2, MITOCHONDRIAL"/>
    <property type="match status" value="1"/>
</dbReference>
<proteinExistence type="inferred from homology"/>
<evidence type="ECO:0000256" key="5">
    <source>
        <dbReference type="ARBA" id="ARBA00022741"/>
    </source>
</evidence>